<evidence type="ECO:0000313" key="1">
    <source>
        <dbReference type="Proteomes" id="UP000095282"/>
    </source>
</evidence>
<sequence>MVPLFGIISFRKTEEKLELRHIPFLRLVTKPTTTPPPKALNKHWIHSFKTASKNFEMLKSPGTVPYSSPVRDTEIFSDFRPLMELLHALRISSKRAMNQV</sequence>
<dbReference type="WBParaSite" id="Csp11.Scaffold630.g17681.t1">
    <property type="protein sequence ID" value="Csp11.Scaffold630.g17681.t1"/>
    <property type="gene ID" value="Csp11.Scaffold630.g17681"/>
</dbReference>
<dbReference type="Proteomes" id="UP000095282">
    <property type="component" value="Unplaced"/>
</dbReference>
<accession>A0A1I7UNA2</accession>
<keyword evidence="1" id="KW-1185">Reference proteome</keyword>
<protein>
    <submittedName>
        <fullName evidence="2">Ovule protein</fullName>
    </submittedName>
</protein>
<dbReference type="AlphaFoldDB" id="A0A1I7UNA2"/>
<evidence type="ECO:0000313" key="2">
    <source>
        <dbReference type="WBParaSite" id="Csp11.Scaffold630.g17681.t1"/>
    </source>
</evidence>
<organism evidence="1 2">
    <name type="scientific">Caenorhabditis tropicalis</name>
    <dbReference type="NCBI Taxonomy" id="1561998"/>
    <lineage>
        <taxon>Eukaryota</taxon>
        <taxon>Metazoa</taxon>
        <taxon>Ecdysozoa</taxon>
        <taxon>Nematoda</taxon>
        <taxon>Chromadorea</taxon>
        <taxon>Rhabditida</taxon>
        <taxon>Rhabditina</taxon>
        <taxon>Rhabditomorpha</taxon>
        <taxon>Rhabditoidea</taxon>
        <taxon>Rhabditidae</taxon>
        <taxon>Peloderinae</taxon>
        <taxon>Caenorhabditis</taxon>
    </lineage>
</organism>
<proteinExistence type="predicted"/>
<reference evidence="2" key="1">
    <citation type="submission" date="2016-11" db="UniProtKB">
        <authorList>
            <consortium name="WormBaseParasite"/>
        </authorList>
    </citation>
    <scope>IDENTIFICATION</scope>
</reference>
<name>A0A1I7UNA2_9PELO</name>